<reference evidence="3" key="1">
    <citation type="submission" date="2014-11" db="EMBL/GenBank/DDBJ databases">
        <authorList>
            <person name="Otto D Thomas"/>
            <person name="Naeem Raeece"/>
        </authorList>
    </citation>
    <scope>NUCLEOTIDE SEQUENCE</scope>
</reference>
<proteinExistence type="predicted"/>
<evidence type="ECO:0000256" key="1">
    <source>
        <dbReference type="SAM" id="MobiDB-lite"/>
    </source>
</evidence>
<feature type="region of interest" description="Disordered" evidence="1">
    <location>
        <begin position="24"/>
        <end position="110"/>
    </location>
</feature>
<keyword evidence="2" id="KW-0812">Transmembrane</keyword>
<feature type="transmembrane region" description="Helical" evidence="2">
    <location>
        <begin position="179"/>
        <end position="205"/>
    </location>
</feature>
<feature type="transmembrane region" description="Helical" evidence="2">
    <location>
        <begin position="217"/>
        <end position="247"/>
    </location>
</feature>
<keyword evidence="2" id="KW-0472">Membrane</keyword>
<dbReference type="EMBL" id="CDMZ01002386">
    <property type="protein sequence ID" value="CEM42127.1"/>
    <property type="molecule type" value="Genomic_DNA"/>
</dbReference>
<feature type="region of interest" description="Disordered" evidence="1">
    <location>
        <begin position="457"/>
        <end position="500"/>
    </location>
</feature>
<sequence>MRKHYESTISPRVEVGVGVLDAYSDAGAGAPEGEDRNAEPKDSGPLLSSAPLSDSDASSSSPHSPVRSAGGKGSGRSSSRGGKSSRLSTQGKSQGSGKSGASYRDSRLQGESRVWASGMKKGAGPNGWNEGVDADGWETDTQAMTYEDGYGQDEEPVGDMDGQVQVLPPPEEEPEEPELLLFVTLLTGILLPCACCCGCLYGLTFHPNRKQRNVKQLVIVNLAAFCVVLVVVIAIIVANMSVVAAMLPGVRRALQPYEAGVLSLREGVRQCEVSRVSRLALHFRRATYDRNDTLAGLQAAGLESVVEHTTDVPDLDGPLKSFLLIGDGPADEWWNEKVMTVVGQKRFDVWAVSPPGKGQSASWRGQSAESSASFGTDAWGAWVALCLSLDMASTTVVLTGDTSRHMLGLLKHRSPNGWIAWNVPEDVEASLRSGRFMPFPDKNWHIAYNSAFRRQRLSQSTAGGNRSEAAGTDEWEEDKTRSTQRRRLADEARPGSDLPNVAYSLEELGGVLLAFIETHYFTYAYPWGKDVVAEIQKNSTTSEGSGTAEGTAEQTAEGGTEAGGA</sequence>
<name>A0A0G4HDI0_9ALVE</name>
<organism evidence="3">
    <name type="scientific">Chromera velia CCMP2878</name>
    <dbReference type="NCBI Taxonomy" id="1169474"/>
    <lineage>
        <taxon>Eukaryota</taxon>
        <taxon>Sar</taxon>
        <taxon>Alveolata</taxon>
        <taxon>Colpodellida</taxon>
        <taxon>Chromeraceae</taxon>
        <taxon>Chromera</taxon>
    </lineage>
</organism>
<accession>A0A0G4HDI0</accession>
<feature type="region of interest" description="Disordered" evidence="1">
    <location>
        <begin position="539"/>
        <end position="565"/>
    </location>
</feature>
<evidence type="ECO:0000256" key="2">
    <source>
        <dbReference type="SAM" id="Phobius"/>
    </source>
</evidence>
<dbReference type="AlphaFoldDB" id="A0A0G4HDI0"/>
<gene>
    <name evidence="3" type="ORF">Cvel_6451</name>
</gene>
<keyword evidence="2" id="KW-1133">Transmembrane helix</keyword>
<protein>
    <submittedName>
        <fullName evidence="3">Uncharacterized protein</fullName>
    </submittedName>
</protein>
<feature type="compositionally biased region" description="Low complexity" evidence="1">
    <location>
        <begin position="539"/>
        <end position="559"/>
    </location>
</feature>
<dbReference type="VEuPathDB" id="CryptoDB:Cvel_6451"/>
<feature type="compositionally biased region" description="Low complexity" evidence="1">
    <location>
        <begin position="43"/>
        <end position="100"/>
    </location>
</feature>
<evidence type="ECO:0000313" key="3">
    <source>
        <dbReference type="EMBL" id="CEM42127.1"/>
    </source>
</evidence>
<feature type="compositionally biased region" description="Basic and acidic residues" evidence="1">
    <location>
        <begin position="33"/>
        <end position="42"/>
    </location>
</feature>